<accession>A0AA86PUX7</accession>
<comment type="caution">
    <text evidence="3">The sequence shown here is derived from an EMBL/GenBank/DDBJ whole genome shotgun (WGS) entry which is preliminary data.</text>
</comment>
<dbReference type="PROSITE" id="PS50006">
    <property type="entry name" value="FHA_DOMAIN"/>
    <property type="match status" value="1"/>
</dbReference>
<proteinExistence type="predicted"/>
<dbReference type="InterPro" id="IPR000253">
    <property type="entry name" value="FHA_dom"/>
</dbReference>
<organism evidence="3">
    <name type="scientific">Hexamita inflata</name>
    <dbReference type="NCBI Taxonomy" id="28002"/>
    <lineage>
        <taxon>Eukaryota</taxon>
        <taxon>Metamonada</taxon>
        <taxon>Diplomonadida</taxon>
        <taxon>Hexamitidae</taxon>
        <taxon>Hexamitinae</taxon>
        <taxon>Hexamita</taxon>
    </lineage>
</organism>
<gene>
    <name evidence="3" type="ORF">HINF_LOCUS34354</name>
    <name evidence="4" type="ORF">HINF_LOCUS44112</name>
</gene>
<dbReference type="EMBL" id="CAXDID020000186">
    <property type="protein sequence ID" value="CAL6050904.1"/>
    <property type="molecule type" value="Genomic_DNA"/>
</dbReference>
<reference evidence="4 5" key="2">
    <citation type="submission" date="2024-07" db="EMBL/GenBank/DDBJ databases">
        <authorList>
            <person name="Akdeniz Z."/>
        </authorList>
    </citation>
    <scope>NUCLEOTIDE SEQUENCE [LARGE SCALE GENOMIC DNA]</scope>
</reference>
<sequence>MFIQTKTWISSISENYLTIGRSLSEESQIDNQFLYINEKGISGNHLQILSKDNGVLVHFVGSNTTKIVSQTQEHIFLKQEKQQIKSIQNQLMNYNGIDTEEINSKNTTVFVQPRSMDLFLVTKDNQDIYMCSLHFNTSLQQLLQLAMNKKILLTNKLCSKLEQLTVLLEQQFQTVIIDENTLKSTTVMFNKIQYPSLQSLQKYIYSNDKMIRLQQALNTIPKFEYFDLNMQKYDRNLTFQTAQIILYDRTSVKTLFTGSDVKYCLYVKTSLDISSLPDYKYTFSSISAYLINQNDLFVFLVYNDTTSLMEYPTMTESDLEPILKIINQNQKNEISEPTKPKPFVQILDLEDSDQIVNKKQTKVKVDKEETESLSEDSDPFQIIAKSKVNMFEPETKCNPFVNKLQQFKLQSQKTSTNIKEPAVSEYSATNQQEIIQSAVVPVAEIKQIERQVQNNNLQNNNQVIKQNHVQAEQSEIPKPENQPILIVSRRQQKIQEIETQKAKEMEEAAKQAQITFQSNIVQQPEVITAQKEEVMEIVQYNKVETISKESIVQQKAINTLDTTVLPVVKQEDTCKRVELDYSKILVNGYAVMNGQQVSCTKPFASVNINEQFAFTISLQSQSQPKSLKSTQYQMTKAEFLSGQTK</sequence>
<keyword evidence="5" id="KW-1185">Reference proteome</keyword>
<evidence type="ECO:0000313" key="5">
    <source>
        <dbReference type="Proteomes" id="UP001642409"/>
    </source>
</evidence>
<reference evidence="3" key="1">
    <citation type="submission" date="2023-06" db="EMBL/GenBank/DDBJ databases">
        <authorList>
            <person name="Kurt Z."/>
        </authorList>
    </citation>
    <scope>NUCLEOTIDE SEQUENCE</scope>
</reference>
<dbReference type="EMBL" id="CATOUU010000764">
    <property type="protein sequence ID" value="CAI9946709.1"/>
    <property type="molecule type" value="Genomic_DNA"/>
</dbReference>
<dbReference type="Proteomes" id="UP001642409">
    <property type="component" value="Unassembled WGS sequence"/>
</dbReference>
<evidence type="ECO:0000313" key="3">
    <source>
        <dbReference type="EMBL" id="CAI9946709.1"/>
    </source>
</evidence>
<keyword evidence="1" id="KW-0175">Coiled coil</keyword>
<feature type="coiled-coil region" evidence="1">
    <location>
        <begin position="454"/>
        <end position="507"/>
    </location>
</feature>
<evidence type="ECO:0000256" key="1">
    <source>
        <dbReference type="SAM" id="Coils"/>
    </source>
</evidence>
<name>A0AA86PUX7_9EUKA</name>
<evidence type="ECO:0000313" key="4">
    <source>
        <dbReference type="EMBL" id="CAL6050904.1"/>
    </source>
</evidence>
<dbReference type="AlphaFoldDB" id="A0AA86PUX7"/>
<evidence type="ECO:0000259" key="2">
    <source>
        <dbReference type="PROSITE" id="PS50006"/>
    </source>
</evidence>
<feature type="domain" description="FHA" evidence="2">
    <location>
        <begin position="17"/>
        <end position="72"/>
    </location>
</feature>
<protein>
    <recommendedName>
        <fullName evidence="2">FHA domain-containing protein</fullName>
    </recommendedName>
</protein>